<evidence type="ECO:0000256" key="8">
    <source>
        <dbReference type="ARBA" id="ARBA00022881"/>
    </source>
</evidence>
<dbReference type="SMART" id="SM00490">
    <property type="entry name" value="HELICc"/>
    <property type="match status" value="1"/>
</dbReference>
<comment type="similarity">
    <text evidence="2">Belongs to the UvrB family.</text>
</comment>
<evidence type="ECO:0000256" key="2">
    <source>
        <dbReference type="ARBA" id="ARBA00008533"/>
    </source>
</evidence>
<dbReference type="PANTHER" id="PTHR24029:SF0">
    <property type="entry name" value="UVRABC SYSTEM PROTEIN B"/>
    <property type="match status" value="1"/>
</dbReference>
<gene>
    <name evidence="14" type="ORF">F1559_001465</name>
</gene>
<dbReference type="Pfam" id="PF00271">
    <property type="entry name" value="Helicase_C"/>
    <property type="match status" value="1"/>
</dbReference>
<dbReference type="SMART" id="SM00487">
    <property type="entry name" value="DEXDc"/>
    <property type="match status" value="1"/>
</dbReference>
<dbReference type="GO" id="GO:0016887">
    <property type="term" value="F:ATP hydrolysis activity"/>
    <property type="evidence" value="ECO:0007669"/>
    <property type="project" value="InterPro"/>
</dbReference>
<dbReference type="InterPro" id="IPR014001">
    <property type="entry name" value="Helicase_ATP-bd"/>
</dbReference>
<dbReference type="GO" id="GO:0005524">
    <property type="term" value="F:ATP binding"/>
    <property type="evidence" value="ECO:0007669"/>
    <property type="project" value="UniProtKB-KW"/>
</dbReference>
<protein>
    <recommendedName>
        <fullName evidence="11">UvrABC system protein B</fullName>
    </recommendedName>
</protein>
<dbReference type="EMBL" id="VWRR01000017">
    <property type="protein sequence ID" value="KAF6000852.1"/>
    <property type="molecule type" value="Genomic_DNA"/>
</dbReference>
<dbReference type="GO" id="GO:0003677">
    <property type="term" value="F:DNA binding"/>
    <property type="evidence" value="ECO:0007669"/>
    <property type="project" value="InterPro"/>
</dbReference>
<dbReference type="InterPro" id="IPR041471">
    <property type="entry name" value="UvrB_inter"/>
</dbReference>
<dbReference type="Gene3D" id="3.40.50.300">
    <property type="entry name" value="P-loop containing nucleotide triphosphate hydrolases"/>
    <property type="match status" value="3"/>
</dbReference>
<dbReference type="Proteomes" id="UP000530660">
    <property type="component" value="Unassembled WGS sequence"/>
</dbReference>
<dbReference type="GO" id="GO:0005737">
    <property type="term" value="C:cytoplasm"/>
    <property type="evidence" value="ECO:0007669"/>
    <property type="project" value="UniProtKB-SubCell"/>
</dbReference>
<evidence type="ECO:0000259" key="13">
    <source>
        <dbReference type="PROSITE" id="PS51194"/>
    </source>
</evidence>
<keyword evidence="9" id="KW-0234">DNA repair</keyword>
<dbReference type="PROSITE" id="PS51194">
    <property type="entry name" value="HELICASE_CTER"/>
    <property type="match status" value="1"/>
</dbReference>
<feature type="domain" description="Helicase ATP-binding" evidence="12">
    <location>
        <begin position="245"/>
        <end position="397"/>
    </location>
</feature>
<dbReference type="GO" id="GO:0004518">
    <property type="term" value="F:nuclease activity"/>
    <property type="evidence" value="ECO:0007669"/>
    <property type="project" value="UniProtKB-KW"/>
</dbReference>
<evidence type="ECO:0000256" key="5">
    <source>
        <dbReference type="ARBA" id="ARBA00022763"/>
    </source>
</evidence>
<dbReference type="SUPFAM" id="SSF52540">
    <property type="entry name" value="P-loop containing nucleoside triphosphate hydrolases"/>
    <property type="match status" value="2"/>
</dbReference>
<dbReference type="AlphaFoldDB" id="A0A7J7ICM0"/>
<dbReference type="InterPro" id="IPR006935">
    <property type="entry name" value="Helicase/UvrB_N"/>
</dbReference>
<evidence type="ECO:0000256" key="7">
    <source>
        <dbReference type="ARBA" id="ARBA00022840"/>
    </source>
</evidence>
<keyword evidence="15" id="KW-1185">Reference proteome</keyword>
<dbReference type="Pfam" id="PF02151">
    <property type="entry name" value="UVR"/>
    <property type="match status" value="1"/>
</dbReference>
<comment type="subcellular location">
    <subcellularLocation>
        <location evidence="1">Cytoplasm</location>
    </subcellularLocation>
</comment>
<evidence type="ECO:0000256" key="1">
    <source>
        <dbReference type="ARBA" id="ARBA00004496"/>
    </source>
</evidence>
<dbReference type="InterPro" id="IPR024759">
    <property type="entry name" value="UvrB_YAD/RRR_dom"/>
</dbReference>
<keyword evidence="6" id="KW-0228">DNA excision</keyword>
<evidence type="ECO:0000313" key="14">
    <source>
        <dbReference type="EMBL" id="KAF6000852.1"/>
    </source>
</evidence>
<dbReference type="PROSITE" id="PS51192">
    <property type="entry name" value="HELICASE_ATP_BIND_1"/>
    <property type="match status" value="1"/>
</dbReference>
<dbReference type="GO" id="GO:0006289">
    <property type="term" value="P:nucleotide-excision repair"/>
    <property type="evidence" value="ECO:0007669"/>
    <property type="project" value="InterPro"/>
</dbReference>
<name>A0A7J7ICM0_9RHOD</name>
<dbReference type="OrthoDB" id="16911at2759"/>
<dbReference type="Pfam" id="PF17757">
    <property type="entry name" value="UvrB_inter"/>
    <property type="match status" value="1"/>
</dbReference>
<dbReference type="NCBIfam" id="TIGR00631">
    <property type="entry name" value="uvrb"/>
    <property type="match status" value="1"/>
</dbReference>
<evidence type="ECO:0000256" key="6">
    <source>
        <dbReference type="ARBA" id="ARBA00022769"/>
    </source>
</evidence>
<dbReference type="PANTHER" id="PTHR24029">
    <property type="entry name" value="UVRABC SYSTEM PROTEIN B"/>
    <property type="match status" value="1"/>
</dbReference>
<accession>A0A7J7ICM0</accession>
<evidence type="ECO:0000313" key="15">
    <source>
        <dbReference type="Proteomes" id="UP000530660"/>
    </source>
</evidence>
<dbReference type="CDD" id="cd17916">
    <property type="entry name" value="DEXHc_UvrB"/>
    <property type="match status" value="1"/>
</dbReference>
<evidence type="ECO:0000256" key="4">
    <source>
        <dbReference type="ARBA" id="ARBA00022741"/>
    </source>
</evidence>
<keyword evidence="4" id="KW-0547">Nucleotide-binding</keyword>
<dbReference type="InterPro" id="IPR001943">
    <property type="entry name" value="UVR_dom"/>
</dbReference>
<evidence type="ECO:0000256" key="9">
    <source>
        <dbReference type="ARBA" id="ARBA00023204"/>
    </source>
</evidence>
<dbReference type="Pfam" id="PF12344">
    <property type="entry name" value="UvrB"/>
    <property type="match status" value="1"/>
</dbReference>
<evidence type="ECO:0000256" key="10">
    <source>
        <dbReference type="ARBA" id="ARBA00026033"/>
    </source>
</evidence>
<evidence type="ECO:0000259" key="12">
    <source>
        <dbReference type="PROSITE" id="PS51192"/>
    </source>
</evidence>
<dbReference type="Pfam" id="PF04851">
    <property type="entry name" value="ResIII"/>
    <property type="match status" value="1"/>
</dbReference>
<dbReference type="InterPro" id="IPR001650">
    <property type="entry name" value="Helicase_C-like"/>
</dbReference>
<reference evidence="14 15" key="1">
    <citation type="journal article" date="2020" name="J. Phycol.">
        <title>Comparative genome analysis reveals Cyanidiococcus gen. nov., a new extremophilic red algal genus sister to Cyanidioschyzon (Cyanidioschyzonaceae, Rhodophyta).</title>
        <authorList>
            <person name="Liu S.-L."/>
            <person name="Chiang Y.-R."/>
            <person name="Yoon H.S."/>
            <person name="Fu H.-Y."/>
        </authorList>
    </citation>
    <scope>NUCLEOTIDE SEQUENCE [LARGE SCALE GENOMIC DNA]</scope>
    <source>
        <strain evidence="14 15">THAL066</strain>
    </source>
</reference>
<keyword evidence="8" id="KW-0267">Excision nuclease</keyword>
<keyword evidence="3" id="KW-0963">Cytoplasm</keyword>
<sequence>MFILGVIGSWRPKACQAFDRLQPTRALYVTLCGLAGRWRCEDSLRRVSWTACAIDQPKRSLVTSKSGDQAFPELNERFNTNSLHRLAKLAQEICCGRADSARSKQVRLPRSMKLYIADGIAVLVMERKAPLRGLEAERLLSEHAATWQMCAYCALLLRNARLDADAQRHLEQRGWSIFRYVDIFDQAIPLAQIPLLVPAASAVTRWTPERRAVAEHFAQLPRQPFTLVAPYKPTGDQPEAIHHLSKRVTETRFQVLKGATGTGKTFVVANLIARHQRPTLVLAHNKTLAAQLYRELRGFFPSNAVEYFVSYYDFYLPEAYNSATDTYIEKSASINKDIDRYRHAATRALFERRDVVIVSSISCIYGLGMPSEYLRAATTIKLGDAYCIEQLTQTLERMLYERKQDPKEPGTFRIATNVVDISLPSWDERQMLLRIGIRRDRVQELVYLDRSTGTVLETRSQMTLYPARHFLAPEEEKERALQAIVVELAEQTTRLRTQGRFLEAERLERRTNQDLELLRQHDYCAGIENYAMHLTGRSPGAPPECLLDYFPPDWLLVVDESHVTVPQVRGMYHGDRARKESLVRYGFRLPSALENRPLQEHEFWSKVNRCIFVSATPGSFELSLAGDAVVELVIRPTNVLDPLIHIRPTQGQIEHLTRSIRERTRRAEKVIVTTLSKRMAEELCIYLREQRIRVSYLHSELNAMERVEVLTALASDDCDVIVGVNLLREGIDLPQVSLVAILDADKEGFLRSETALVQIMGRAARHVSGTVTLYADTVTDSMRRAIAETERRRALQAAYNAKHGLEPRPIVSKQEPYLTHQKQSSRVAFSGRVPVTLTALDDVQLRARMHEAAAQLDFELAAAIRELLQKRQLEELEIRVASQRGR</sequence>
<feature type="domain" description="Helicase C-terminal" evidence="13">
    <location>
        <begin position="652"/>
        <end position="816"/>
    </location>
</feature>
<comment type="subunit">
    <text evidence="10">Forms a heterotetramer with UvrA during the search for lesions. Interacts with UvrC in an incision complex.</text>
</comment>
<organism evidence="14 15">
    <name type="scientific">Cyanidiococcus yangmingshanensis</name>
    <dbReference type="NCBI Taxonomy" id="2690220"/>
    <lineage>
        <taxon>Eukaryota</taxon>
        <taxon>Rhodophyta</taxon>
        <taxon>Bangiophyceae</taxon>
        <taxon>Cyanidiales</taxon>
        <taxon>Cyanidiaceae</taxon>
        <taxon>Cyanidiococcus</taxon>
    </lineage>
</organism>
<dbReference type="GO" id="GO:0009380">
    <property type="term" value="C:excinuclease repair complex"/>
    <property type="evidence" value="ECO:0007669"/>
    <property type="project" value="InterPro"/>
</dbReference>
<proteinExistence type="inferred from homology"/>
<dbReference type="NCBIfam" id="NF003673">
    <property type="entry name" value="PRK05298.1"/>
    <property type="match status" value="1"/>
</dbReference>
<comment type="caution">
    <text evidence="14">The sequence shown here is derived from an EMBL/GenBank/DDBJ whole genome shotgun (WGS) entry which is preliminary data.</text>
</comment>
<keyword evidence="7" id="KW-0067">ATP-binding</keyword>
<evidence type="ECO:0000256" key="3">
    <source>
        <dbReference type="ARBA" id="ARBA00022490"/>
    </source>
</evidence>
<dbReference type="InterPro" id="IPR004807">
    <property type="entry name" value="UvrB"/>
</dbReference>
<keyword evidence="5" id="KW-0227">DNA damage</keyword>
<evidence type="ECO:0000256" key="11">
    <source>
        <dbReference type="ARBA" id="ARBA00029504"/>
    </source>
</evidence>
<dbReference type="InterPro" id="IPR027417">
    <property type="entry name" value="P-loop_NTPase"/>
</dbReference>